<reference evidence="3 4" key="1">
    <citation type="journal article" date="2021" name="Sci. Rep.">
        <title>The genome of the diatom Chaetoceros tenuissimus carries an ancient integrated fragment of an extant virus.</title>
        <authorList>
            <person name="Hongo Y."/>
            <person name="Kimura K."/>
            <person name="Takaki Y."/>
            <person name="Yoshida Y."/>
            <person name="Baba S."/>
            <person name="Kobayashi G."/>
            <person name="Nagasaki K."/>
            <person name="Hano T."/>
            <person name="Tomaru Y."/>
        </authorList>
    </citation>
    <scope>NUCLEOTIDE SEQUENCE [LARGE SCALE GENOMIC DNA]</scope>
    <source>
        <strain evidence="3 4">NIES-3715</strain>
    </source>
</reference>
<dbReference type="SUPFAM" id="SSF52833">
    <property type="entry name" value="Thioredoxin-like"/>
    <property type="match status" value="2"/>
</dbReference>
<evidence type="ECO:0000313" key="3">
    <source>
        <dbReference type="EMBL" id="GFH47258.1"/>
    </source>
</evidence>
<accession>A0AAD3CJV6</accession>
<dbReference type="PANTHER" id="PTHR45288:SF1">
    <property type="entry name" value="THIOREDOXIN FAMILY PROTEIN"/>
    <property type="match status" value="1"/>
</dbReference>
<keyword evidence="1" id="KW-0732">Signal</keyword>
<dbReference type="GO" id="GO:0009507">
    <property type="term" value="C:chloroplast"/>
    <property type="evidence" value="ECO:0007669"/>
    <property type="project" value="TreeGrafter"/>
</dbReference>
<dbReference type="InterPro" id="IPR004045">
    <property type="entry name" value="Glutathione_S-Trfase_N"/>
</dbReference>
<proteinExistence type="predicted"/>
<sequence length="340" mass="38519">MYCRKSIIFPILFFFLKVEGSTGFTAFKTNPFRPFFENSNESEKVELKGEAFLDSLNLKSPREARTFYTDPQRALQIILATVPFVGRLASGAIAEGYKFELISKDESKYSVLKIGNDKQLLETCNISSPPTQNRGPIVMYDIESCASCRRVREAISMLSLEVEYRPSQKGSYYEKELKTSIENYQIPYMNDPSSGVNLSGADEIIEYLFRLYGKEAVPKSLDGNFLSNLTASLVLLPSFSKGSKIRNSNRPEMPLKIWSAEGSPFAKIVREELCELQLPHVQISCPRGSPNRQRMFDEAGIFQIPYLEDPNTEVKLFESSAIIEYLNVVYGVKDSPVQYM</sequence>
<feature type="domain" description="GST N-terminal" evidence="2">
    <location>
        <begin position="253"/>
        <end position="334"/>
    </location>
</feature>
<comment type="caution">
    <text evidence="3">The sequence shown here is derived from an EMBL/GenBank/DDBJ whole genome shotgun (WGS) entry which is preliminary data.</text>
</comment>
<organism evidence="3 4">
    <name type="scientific">Chaetoceros tenuissimus</name>
    <dbReference type="NCBI Taxonomy" id="426638"/>
    <lineage>
        <taxon>Eukaryota</taxon>
        <taxon>Sar</taxon>
        <taxon>Stramenopiles</taxon>
        <taxon>Ochrophyta</taxon>
        <taxon>Bacillariophyta</taxon>
        <taxon>Coscinodiscophyceae</taxon>
        <taxon>Chaetocerotophycidae</taxon>
        <taxon>Chaetocerotales</taxon>
        <taxon>Chaetocerotaceae</taxon>
        <taxon>Chaetoceros</taxon>
    </lineage>
</organism>
<gene>
    <name evidence="3" type="ORF">CTEN210_03734</name>
</gene>
<dbReference type="Proteomes" id="UP001054902">
    <property type="component" value="Unassembled WGS sequence"/>
</dbReference>
<dbReference type="PANTHER" id="PTHR45288">
    <property type="entry name" value="THIOREDOXIN FAMILY PROTEIN"/>
    <property type="match status" value="1"/>
</dbReference>
<evidence type="ECO:0000256" key="1">
    <source>
        <dbReference type="SAM" id="SignalP"/>
    </source>
</evidence>
<evidence type="ECO:0000259" key="2">
    <source>
        <dbReference type="PROSITE" id="PS50404"/>
    </source>
</evidence>
<dbReference type="Pfam" id="PF13417">
    <property type="entry name" value="GST_N_3"/>
    <property type="match status" value="2"/>
</dbReference>
<dbReference type="EMBL" id="BLLK01000022">
    <property type="protein sequence ID" value="GFH47258.1"/>
    <property type="molecule type" value="Genomic_DNA"/>
</dbReference>
<evidence type="ECO:0000313" key="4">
    <source>
        <dbReference type="Proteomes" id="UP001054902"/>
    </source>
</evidence>
<feature type="chain" id="PRO_5041917223" description="GST N-terminal domain-containing protein" evidence="1">
    <location>
        <begin position="24"/>
        <end position="340"/>
    </location>
</feature>
<dbReference type="PROSITE" id="PS50404">
    <property type="entry name" value="GST_NTER"/>
    <property type="match status" value="1"/>
</dbReference>
<keyword evidence="4" id="KW-1185">Reference proteome</keyword>
<dbReference type="AlphaFoldDB" id="A0AAD3CJV6"/>
<dbReference type="InterPro" id="IPR036249">
    <property type="entry name" value="Thioredoxin-like_sf"/>
</dbReference>
<dbReference type="Gene3D" id="3.40.30.10">
    <property type="entry name" value="Glutaredoxin"/>
    <property type="match status" value="2"/>
</dbReference>
<name>A0AAD3CJV6_9STRA</name>
<feature type="signal peptide" evidence="1">
    <location>
        <begin position="1"/>
        <end position="23"/>
    </location>
</feature>
<protein>
    <recommendedName>
        <fullName evidence="2">GST N-terminal domain-containing protein</fullName>
    </recommendedName>
</protein>